<gene>
    <name evidence="1" type="ORF">RFI_37923</name>
</gene>
<organism evidence="1 2">
    <name type="scientific">Reticulomyxa filosa</name>
    <dbReference type="NCBI Taxonomy" id="46433"/>
    <lineage>
        <taxon>Eukaryota</taxon>
        <taxon>Sar</taxon>
        <taxon>Rhizaria</taxon>
        <taxon>Retaria</taxon>
        <taxon>Foraminifera</taxon>
        <taxon>Monothalamids</taxon>
        <taxon>Reticulomyxidae</taxon>
        <taxon>Reticulomyxa</taxon>
    </lineage>
</organism>
<sequence>MHCKTVEASDNVGVNLKKEICHTGDMMCIDDPTLDPNPPKQVIKCGDLVFVQDHPGQLKATANDGKDSYKGEFTPSIHIRTAKAHLSNIGNQMENKQSNKRCKN</sequence>
<dbReference type="EMBL" id="ASPP01043618">
    <property type="protein sequence ID" value="ETN99548.1"/>
    <property type="molecule type" value="Genomic_DNA"/>
</dbReference>
<dbReference type="Proteomes" id="UP000023152">
    <property type="component" value="Unassembled WGS sequence"/>
</dbReference>
<dbReference type="AlphaFoldDB" id="X6LDC2"/>
<proteinExistence type="predicted"/>
<name>X6LDC2_RETFI</name>
<protein>
    <submittedName>
        <fullName evidence="1">Uncharacterized protein</fullName>
    </submittedName>
</protein>
<accession>X6LDC2</accession>
<dbReference type="OrthoDB" id="5570111at2759"/>
<evidence type="ECO:0000313" key="1">
    <source>
        <dbReference type="EMBL" id="ETN99548.1"/>
    </source>
</evidence>
<evidence type="ECO:0000313" key="2">
    <source>
        <dbReference type="Proteomes" id="UP000023152"/>
    </source>
</evidence>
<reference evidence="1 2" key="1">
    <citation type="journal article" date="2013" name="Curr. Biol.">
        <title>The Genome of the Foraminiferan Reticulomyxa filosa.</title>
        <authorList>
            <person name="Glockner G."/>
            <person name="Hulsmann N."/>
            <person name="Schleicher M."/>
            <person name="Noegel A.A."/>
            <person name="Eichinger L."/>
            <person name="Gallinger C."/>
            <person name="Pawlowski J."/>
            <person name="Sierra R."/>
            <person name="Euteneuer U."/>
            <person name="Pillet L."/>
            <person name="Moustafa A."/>
            <person name="Platzer M."/>
            <person name="Groth M."/>
            <person name="Szafranski K."/>
            <person name="Schliwa M."/>
        </authorList>
    </citation>
    <scope>NUCLEOTIDE SEQUENCE [LARGE SCALE GENOMIC DNA]</scope>
</reference>
<keyword evidence="2" id="KW-1185">Reference proteome</keyword>
<comment type="caution">
    <text evidence="1">The sequence shown here is derived from an EMBL/GenBank/DDBJ whole genome shotgun (WGS) entry which is preliminary data.</text>
</comment>